<gene>
    <name evidence="2" type="ORF">PVK06_037444</name>
</gene>
<keyword evidence="3" id="KW-1185">Reference proteome</keyword>
<evidence type="ECO:0000313" key="2">
    <source>
        <dbReference type="EMBL" id="KAK5782939.1"/>
    </source>
</evidence>
<feature type="compositionally biased region" description="Low complexity" evidence="1">
    <location>
        <begin position="18"/>
        <end position="33"/>
    </location>
</feature>
<proteinExistence type="predicted"/>
<dbReference type="EMBL" id="JARKNE010000011">
    <property type="protein sequence ID" value="KAK5782939.1"/>
    <property type="molecule type" value="Genomic_DNA"/>
</dbReference>
<evidence type="ECO:0008006" key="4">
    <source>
        <dbReference type="Google" id="ProtNLM"/>
    </source>
</evidence>
<accession>A0ABR0MZV1</accession>
<name>A0ABR0MZV1_GOSAR</name>
<organism evidence="2 3">
    <name type="scientific">Gossypium arboreum</name>
    <name type="common">Tree cotton</name>
    <name type="synonym">Gossypium nanking</name>
    <dbReference type="NCBI Taxonomy" id="29729"/>
    <lineage>
        <taxon>Eukaryota</taxon>
        <taxon>Viridiplantae</taxon>
        <taxon>Streptophyta</taxon>
        <taxon>Embryophyta</taxon>
        <taxon>Tracheophyta</taxon>
        <taxon>Spermatophyta</taxon>
        <taxon>Magnoliopsida</taxon>
        <taxon>eudicotyledons</taxon>
        <taxon>Gunneridae</taxon>
        <taxon>Pentapetalae</taxon>
        <taxon>rosids</taxon>
        <taxon>malvids</taxon>
        <taxon>Malvales</taxon>
        <taxon>Malvaceae</taxon>
        <taxon>Malvoideae</taxon>
        <taxon>Gossypium</taxon>
    </lineage>
</organism>
<dbReference type="PANTHER" id="PTHR36783:SF2">
    <property type="entry name" value="THYLAKOID LUMENAL 17.9 KDA PROTEIN, CHLOROPLASTIC"/>
    <property type="match status" value="1"/>
</dbReference>
<protein>
    <recommendedName>
        <fullName evidence="4">Thylakoid lumenal 17.9 kDa protein, chloroplastic</fullName>
    </recommendedName>
</protein>
<evidence type="ECO:0000313" key="3">
    <source>
        <dbReference type="Proteomes" id="UP001358586"/>
    </source>
</evidence>
<feature type="region of interest" description="Disordered" evidence="1">
    <location>
        <begin position="12"/>
        <end position="36"/>
    </location>
</feature>
<dbReference type="Proteomes" id="UP001358586">
    <property type="component" value="Chromosome 11"/>
</dbReference>
<comment type="caution">
    <text evidence="2">The sequence shown here is derived from an EMBL/GenBank/DDBJ whole genome shotgun (WGS) entry which is preliminary data.</text>
</comment>
<evidence type="ECO:0000256" key="1">
    <source>
        <dbReference type="SAM" id="MobiDB-lite"/>
    </source>
</evidence>
<dbReference type="PANTHER" id="PTHR36783">
    <property type="entry name" value="THYLAKOID LUMENAL 17.9 KDA PROTEIN, CHLOROPLASTIC"/>
    <property type="match status" value="1"/>
</dbReference>
<dbReference type="InterPro" id="IPR037734">
    <property type="entry name" value="Thylakoid_lumenal_17.9"/>
</dbReference>
<reference evidence="2 3" key="1">
    <citation type="submission" date="2023-03" db="EMBL/GenBank/DDBJ databases">
        <title>WGS of Gossypium arboreum.</title>
        <authorList>
            <person name="Yu D."/>
        </authorList>
    </citation>
    <scope>NUCLEOTIDE SEQUENCE [LARGE SCALE GENOMIC DNA]</scope>
    <source>
        <tissue evidence="2">Leaf</tissue>
    </source>
</reference>
<sequence length="258" mass="28468">MTNTLIAQLHLVPPFPSPSKQSSISQPQIQIPNNPNPKPKPILFSKFLSLALTLTLNSPLPSLAIPFLTSQSSPQAPLTTTPFTQSKFLQLGLEDGKIRPCPSTNPGCVSTNAKSSSFAFPWVVPETSKENAVQVSRKQLCFCNVKVISCLVWLLRALLHLQELQEAILKTQKNAKIEVVEDTPNGKYIQAEVDGGFGPDVMEFLVKGDVVTYRSMAMKVTYIYPFTTAIGDSKGQLERLKKIVDQLGWYVPSFDSME</sequence>